<dbReference type="Pfam" id="PF13181">
    <property type="entry name" value="TPR_8"/>
    <property type="match status" value="1"/>
</dbReference>
<protein>
    <submittedName>
        <fullName evidence="2">Uncharacterized protein</fullName>
    </submittedName>
</protein>
<feature type="compositionally biased region" description="Basic and acidic residues" evidence="1">
    <location>
        <begin position="25"/>
        <end position="41"/>
    </location>
</feature>
<sequence length="894" mass="100255">MSDAENEQTDQDQEDMEEVDQEAMEEAHKRREHARAEREEVANLAAFGKPSTLPKEKLMRSEGIIPIQSGTNKYASQKGMTGFGRPRDVIDKVKCENLKPIEDESKIQSLRDVLPLQSGTNKYASQKGMTGFGCPRDVIGKTKGTGGTGEIEAAQLFCISEVTLVRFFKVDEEKAKATDGVIPLQAGTNKLASQAGMTGFGMPRSVLHRFNPDQDRQSQGFVHLQAGTNKLATQQGMTSFGSPRTNVTKYKDSQRGEMANDESVIPRQTTGYKEGANQAGMTGFGMPRNTTIMQLSRQEQKSQGLIPYQMGINWGDSQAGKTGFGMPRQVFTNYTDDIRGELPEELARMPDVPFWSGMEKLASQAGMTAMGMPRDVKGTYLRRLWGTKKQLNPIHFSNRPWLCASGQQTKSRWNVKQPFINVPKQRKRMLLAAWCLKLNCLVREVKLDEIDLEDTSIAEELMNEEVLSGMPRPETSLRRPTSSSAGMASQSIRPRTKSGRPITGVLRPESQMNKSDTLQATLRTARTSQTARPLTSLTGRFVRLGTASMFATGEGAFINVSRLNLSKYASRQEVSRPLFEYLFFKLNDAFQLALLACESTKQSDWYWKLQVGRCYLRMGQYRDAEKNIRTAHVQQASITTALHLSKVYCAIDQPLKAIEILNQALNKFNEDTTLLKALCVIEEKLNNQIEIDSLLRRILRQDSIDIEAIASVATNYFYSDLPELALRFFRRILQMGMVTTEVYLNIGLCCFNAQQLDIAVDCLHEAIRNATDEQSGDVWYNIGYVALATGDLQWAKQCFSLCLTYSGDYAEAWCNLAVIEMHEGNLSQANSLLETAMIHGSHTFEPFYNYALLQYKAGKCQSSLNAIKKSLEIYPEHTASKELFKLLSNLLIRL</sequence>
<name>A0A085LRJ2_9BILA</name>
<dbReference type="PROSITE" id="PS51122">
    <property type="entry name" value="CALPONIN_2"/>
    <property type="match status" value="7"/>
</dbReference>
<feature type="region of interest" description="Disordered" evidence="1">
    <location>
        <begin position="1"/>
        <end position="55"/>
    </location>
</feature>
<keyword evidence="3" id="KW-1185">Reference proteome</keyword>
<dbReference type="InterPro" id="IPR019734">
    <property type="entry name" value="TPR_rpt"/>
</dbReference>
<dbReference type="GO" id="GO:1905515">
    <property type="term" value="P:non-motile cilium assembly"/>
    <property type="evidence" value="ECO:0007669"/>
    <property type="project" value="InterPro"/>
</dbReference>
<dbReference type="SMART" id="SM00028">
    <property type="entry name" value="TPR"/>
    <property type="match status" value="5"/>
</dbReference>
<organism evidence="2 3">
    <name type="scientific">Trichuris suis</name>
    <name type="common">pig whipworm</name>
    <dbReference type="NCBI Taxonomy" id="68888"/>
    <lineage>
        <taxon>Eukaryota</taxon>
        <taxon>Metazoa</taxon>
        <taxon>Ecdysozoa</taxon>
        <taxon>Nematoda</taxon>
        <taxon>Enoplea</taxon>
        <taxon>Dorylaimia</taxon>
        <taxon>Trichinellida</taxon>
        <taxon>Trichuridae</taxon>
        <taxon>Trichuris</taxon>
    </lineage>
</organism>
<dbReference type="GO" id="GO:0034464">
    <property type="term" value="C:BBSome"/>
    <property type="evidence" value="ECO:0007669"/>
    <property type="project" value="InterPro"/>
</dbReference>
<dbReference type="CDD" id="cd21341">
    <property type="entry name" value="TTC8_N"/>
    <property type="match status" value="1"/>
</dbReference>
<evidence type="ECO:0000256" key="1">
    <source>
        <dbReference type="SAM" id="MobiDB-lite"/>
    </source>
</evidence>
<dbReference type="InterPro" id="IPR000557">
    <property type="entry name" value="Calponin_repeat"/>
</dbReference>
<gene>
    <name evidence="2" type="ORF">M513_11552</name>
</gene>
<dbReference type="Pfam" id="PF00402">
    <property type="entry name" value="Calponin"/>
    <property type="match status" value="6"/>
</dbReference>
<dbReference type="PROSITE" id="PS01052">
    <property type="entry name" value="CALPONIN_1"/>
    <property type="match status" value="3"/>
</dbReference>
<dbReference type="PANTHER" id="PTHR44177">
    <property type="entry name" value="TETRATRICOPEPTIDE REPEAT PROTEIN 8"/>
    <property type="match status" value="1"/>
</dbReference>
<dbReference type="EMBL" id="KL363321">
    <property type="protein sequence ID" value="KFD47588.1"/>
    <property type="molecule type" value="Genomic_DNA"/>
</dbReference>
<feature type="compositionally biased region" description="Polar residues" evidence="1">
    <location>
        <begin position="478"/>
        <end position="493"/>
    </location>
</feature>
<accession>A0A085LRJ2</accession>
<dbReference type="Proteomes" id="UP000030764">
    <property type="component" value="Unassembled WGS sequence"/>
</dbReference>
<dbReference type="GO" id="GO:0036064">
    <property type="term" value="C:ciliary basal body"/>
    <property type="evidence" value="ECO:0007669"/>
    <property type="project" value="TreeGrafter"/>
</dbReference>
<dbReference type="GO" id="GO:0097730">
    <property type="term" value="C:non-motile cilium"/>
    <property type="evidence" value="ECO:0007669"/>
    <property type="project" value="TreeGrafter"/>
</dbReference>
<evidence type="ECO:0000313" key="3">
    <source>
        <dbReference type="Proteomes" id="UP000030764"/>
    </source>
</evidence>
<feature type="compositionally biased region" description="Acidic residues" evidence="1">
    <location>
        <begin position="1"/>
        <end position="24"/>
    </location>
</feature>
<dbReference type="PANTHER" id="PTHR44177:SF1">
    <property type="entry name" value="TETRATRICOPEPTIDE REPEAT PROTEIN 8"/>
    <property type="match status" value="1"/>
</dbReference>
<proteinExistence type="predicted"/>
<dbReference type="SUPFAM" id="SSF48452">
    <property type="entry name" value="TPR-like"/>
    <property type="match status" value="1"/>
</dbReference>
<feature type="region of interest" description="Disordered" evidence="1">
    <location>
        <begin position="469"/>
        <end position="509"/>
    </location>
</feature>
<dbReference type="InterPro" id="IPR011990">
    <property type="entry name" value="TPR-like_helical_dom_sf"/>
</dbReference>
<dbReference type="InterPro" id="IPR028796">
    <property type="entry name" value="BBS8"/>
</dbReference>
<dbReference type="Gene3D" id="1.25.40.10">
    <property type="entry name" value="Tetratricopeptide repeat domain"/>
    <property type="match status" value="1"/>
</dbReference>
<reference evidence="2 3" key="1">
    <citation type="journal article" date="2014" name="Nat. Genet.">
        <title>Genome and transcriptome of the porcine whipworm Trichuris suis.</title>
        <authorList>
            <person name="Jex A.R."/>
            <person name="Nejsum P."/>
            <person name="Schwarz E.M."/>
            <person name="Hu L."/>
            <person name="Young N.D."/>
            <person name="Hall R.S."/>
            <person name="Korhonen P.K."/>
            <person name="Liao S."/>
            <person name="Thamsborg S."/>
            <person name="Xia J."/>
            <person name="Xu P."/>
            <person name="Wang S."/>
            <person name="Scheerlinck J.P."/>
            <person name="Hofmann A."/>
            <person name="Sternberg P.W."/>
            <person name="Wang J."/>
            <person name="Gasser R.B."/>
        </authorList>
    </citation>
    <scope>NUCLEOTIDE SEQUENCE [LARGE SCALE GENOMIC DNA]</scope>
    <source>
        <strain evidence="2">DCEP-RM93M</strain>
    </source>
</reference>
<dbReference type="AlphaFoldDB" id="A0A085LRJ2"/>
<evidence type="ECO:0000313" key="2">
    <source>
        <dbReference type="EMBL" id="KFD47588.1"/>
    </source>
</evidence>